<dbReference type="RefSeq" id="WP_377944384.1">
    <property type="nucleotide sequence ID" value="NZ_JBHUCX010000067.1"/>
</dbReference>
<comment type="caution">
    <text evidence="2">The sequence shown here is derived from an EMBL/GenBank/DDBJ whole genome shotgun (WGS) entry which is preliminary data.</text>
</comment>
<dbReference type="Gene3D" id="2.130.10.10">
    <property type="entry name" value="YVTN repeat-like/Quinoprotein amine dehydrogenase"/>
    <property type="match status" value="1"/>
</dbReference>
<dbReference type="InterPro" id="IPR011048">
    <property type="entry name" value="Haem_d1_sf"/>
</dbReference>
<evidence type="ECO:0000313" key="2">
    <source>
        <dbReference type="EMBL" id="MFD1676480.1"/>
    </source>
</evidence>
<evidence type="ECO:0000256" key="1">
    <source>
        <dbReference type="ARBA" id="ARBA00005564"/>
    </source>
</evidence>
<proteinExistence type="inferred from homology"/>
<dbReference type="Pfam" id="PF10282">
    <property type="entry name" value="Lactonase"/>
    <property type="match status" value="1"/>
</dbReference>
<dbReference type="EMBL" id="JBHUCX010000067">
    <property type="protein sequence ID" value="MFD1676480.1"/>
    <property type="molecule type" value="Genomic_DNA"/>
</dbReference>
<reference evidence="3" key="1">
    <citation type="journal article" date="2019" name="Int. J. Syst. Evol. Microbiol.">
        <title>The Global Catalogue of Microorganisms (GCM) 10K type strain sequencing project: providing services to taxonomists for standard genome sequencing and annotation.</title>
        <authorList>
            <consortium name="The Broad Institute Genomics Platform"/>
            <consortium name="The Broad Institute Genome Sequencing Center for Infectious Disease"/>
            <person name="Wu L."/>
            <person name="Ma J."/>
        </authorList>
    </citation>
    <scope>NUCLEOTIDE SEQUENCE [LARGE SCALE GENOMIC DNA]</scope>
    <source>
        <strain evidence="3">CGMCC 1.12286</strain>
    </source>
</reference>
<sequence length="369" mass="39869">MKKEGVELALKNDVTNRYWYVFSGAYAASDETGIQLLLFDTATGKLKHIGGVSGIENPSFLALGEDATQLFAVSETKNGAVVSYAVEPSNGVFREINRQSTAGSAPCYLSVDDTGKWLYSLNYSSGSVCVFPIEENGNIGEMRHETAHVGHSVNADRQEAPHPHTIVTVPNSDYLLVTDLGTDTIYVYRHDVAQMTFTLHATTQTTPGAGPRHIAFHPTLRVLYVIEELSSTVTTYAYDADSMALTPLQTVTTLPDDFAGSNTCADVHVTSSGRFLYGSNRGHDSIAAFRILANGELESVGFASTSGQTPRNFAVVPNEKFLLVANQDSNDVVVMQLDADGMPHATGEVYTQSHPVCLKLHPASQDVNE</sequence>
<evidence type="ECO:0000313" key="3">
    <source>
        <dbReference type="Proteomes" id="UP001597079"/>
    </source>
</evidence>
<dbReference type="InterPro" id="IPR015943">
    <property type="entry name" value="WD40/YVTN_repeat-like_dom_sf"/>
</dbReference>
<gene>
    <name evidence="2" type="ORF">ACFSB2_17415</name>
</gene>
<organism evidence="2 3">
    <name type="scientific">Alicyclobacillus fodiniaquatilis</name>
    <dbReference type="NCBI Taxonomy" id="1661150"/>
    <lineage>
        <taxon>Bacteria</taxon>
        <taxon>Bacillati</taxon>
        <taxon>Bacillota</taxon>
        <taxon>Bacilli</taxon>
        <taxon>Bacillales</taxon>
        <taxon>Alicyclobacillaceae</taxon>
        <taxon>Alicyclobacillus</taxon>
    </lineage>
</organism>
<dbReference type="InterPro" id="IPR050282">
    <property type="entry name" value="Cycloisomerase_2"/>
</dbReference>
<dbReference type="Proteomes" id="UP001597079">
    <property type="component" value="Unassembled WGS sequence"/>
</dbReference>
<keyword evidence="3" id="KW-1185">Reference proteome</keyword>
<name>A0ABW4JMZ7_9BACL</name>
<dbReference type="PANTHER" id="PTHR30344:SF1">
    <property type="entry name" value="6-PHOSPHOGLUCONOLACTONASE"/>
    <property type="match status" value="1"/>
</dbReference>
<dbReference type="InterPro" id="IPR019405">
    <property type="entry name" value="Lactonase_7-beta_prop"/>
</dbReference>
<comment type="similarity">
    <text evidence="1">Belongs to the cycloisomerase 2 family.</text>
</comment>
<protein>
    <submittedName>
        <fullName evidence="2">Lactonase family protein</fullName>
    </submittedName>
</protein>
<dbReference type="PANTHER" id="PTHR30344">
    <property type="entry name" value="6-PHOSPHOGLUCONOLACTONASE-RELATED"/>
    <property type="match status" value="1"/>
</dbReference>
<dbReference type="SUPFAM" id="SSF51004">
    <property type="entry name" value="C-terminal (heme d1) domain of cytochrome cd1-nitrite reductase"/>
    <property type="match status" value="1"/>
</dbReference>
<accession>A0ABW4JMZ7</accession>